<evidence type="ECO:0000256" key="22">
    <source>
        <dbReference type="ARBA" id="ARBA00049565"/>
    </source>
</evidence>
<evidence type="ECO:0000256" key="7">
    <source>
        <dbReference type="ARBA" id="ARBA00022723"/>
    </source>
</evidence>
<dbReference type="GO" id="GO:0035516">
    <property type="term" value="F:broad specificity oxidative DNA demethylase activity"/>
    <property type="evidence" value="ECO:0007669"/>
    <property type="project" value="InterPro"/>
</dbReference>
<evidence type="ECO:0000256" key="4">
    <source>
        <dbReference type="ARBA" id="ARBA00012931"/>
    </source>
</evidence>
<feature type="region of interest" description="Disordered" evidence="23">
    <location>
        <begin position="1"/>
        <end position="98"/>
    </location>
</feature>
<evidence type="ECO:0000256" key="6">
    <source>
        <dbReference type="ARBA" id="ARBA00022490"/>
    </source>
</evidence>
<comment type="catalytic activity">
    <reaction evidence="19">
        <text>an N(6)-methyladenosine in mRNA + 2-oxoglutarate + O2 = an adenosine in mRNA + formaldehyde + succinate + CO2</text>
        <dbReference type="Rhea" id="RHEA:49520"/>
        <dbReference type="Rhea" id="RHEA-COMP:12414"/>
        <dbReference type="Rhea" id="RHEA-COMP:12417"/>
        <dbReference type="ChEBI" id="CHEBI:15379"/>
        <dbReference type="ChEBI" id="CHEBI:16526"/>
        <dbReference type="ChEBI" id="CHEBI:16810"/>
        <dbReference type="ChEBI" id="CHEBI:16842"/>
        <dbReference type="ChEBI" id="CHEBI:30031"/>
        <dbReference type="ChEBI" id="CHEBI:74411"/>
        <dbReference type="ChEBI" id="CHEBI:74449"/>
        <dbReference type="EC" id="1.14.11.53"/>
    </reaction>
</comment>
<dbReference type="InterPro" id="IPR037151">
    <property type="entry name" value="AlkB-like_sf"/>
</dbReference>
<dbReference type="EMBL" id="BRXY01000388">
    <property type="protein sequence ID" value="GMH91703.1"/>
    <property type="molecule type" value="Genomic_DNA"/>
</dbReference>
<dbReference type="Pfam" id="PF12933">
    <property type="entry name" value="FTO_NTD"/>
    <property type="match status" value="1"/>
</dbReference>
<dbReference type="PANTHER" id="PTHR31291">
    <property type="entry name" value="ALPHA-KETOGLUTARATE-DEPENDENT DIOXYGENASE FTO"/>
    <property type="match status" value="1"/>
</dbReference>
<evidence type="ECO:0000313" key="26">
    <source>
        <dbReference type="Proteomes" id="UP001165085"/>
    </source>
</evidence>
<name>A0A9W7BS85_9STRA</name>
<evidence type="ECO:0000256" key="18">
    <source>
        <dbReference type="ARBA" id="ARBA00047457"/>
    </source>
</evidence>
<comment type="catalytic activity">
    <reaction evidence="21">
        <text>N(6)-methyladenosine in U6 snRNA + 2-oxoglutarate + O2 = adenosine in U6 snRNA + formaldehyde + succinate + CO2</text>
        <dbReference type="Rhea" id="RHEA:57900"/>
        <dbReference type="Rhea" id="RHEA-COMP:13573"/>
        <dbReference type="Rhea" id="RHEA-COMP:13574"/>
        <dbReference type="ChEBI" id="CHEBI:15379"/>
        <dbReference type="ChEBI" id="CHEBI:16526"/>
        <dbReference type="ChEBI" id="CHEBI:16810"/>
        <dbReference type="ChEBI" id="CHEBI:16842"/>
        <dbReference type="ChEBI" id="CHEBI:30031"/>
        <dbReference type="ChEBI" id="CHEBI:74411"/>
        <dbReference type="ChEBI" id="CHEBI:74449"/>
    </reaction>
</comment>
<evidence type="ECO:0000256" key="15">
    <source>
        <dbReference type="ARBA" id="ARBA00032169"/>
    </source>
</evidence>
<evidence type="ECO:0000256" key="11">
    <source>
        <dbReference type="ARBA" id="ARBA00023242"/>
    </source>
</evidence>
<evidence type="ECO:0000256" key="8">
    <source>
        <dbReference type="ARBA" id="ARBA00022964"/>
    </source>
</evidence>
<gene>
    <name evidence="25" type="ORF">TrST_g13844</name>
</gene>
<dbReference type="GO" id="GO:1990931">
    <property type="term" value="F:mRNA N6-methyladenosine dioxygenase activity"/>
    <property type="evidence" value="ECO:0007669"/>
    <property type="project" value="UniProtKB-EC"/>
</dbReference>
<dbReference type="InterPro" id="IPR024367">
    <property type="entry name" value="FTO_cat_dom"/>
</dbReference>
<evidence type="ECO:0000256" key="5">
    <source>
        <dbReference type="ARBA" id="ARBA00013477"/>
    </source>
</evidence>
<keyword evidence="6" id="KW-0963">Cytoplasm</keyword>
<evidence type="ECO:0000256" key="3">
    <source>
        <dbReference type="ARBA" id="ARBA00006264"/>
    </source>
</evidence>
<dbReference type="OrthoDB" id="46257at2759"/>
<dbReference type="Proteomes" id="UP001165085">
    <property type="component" value="Unassembled WGS sequence"/>
</dbReference>
<comment type="catalytic activity">
    <reaction evidence="22">
        <text>a 5'-end (N(7)-methyl 5'-triphosphoguanosine)-(N(6),2'-O-dimethyladenosine) in mRNA + 2-oxoglutarate + O2 = a 5'-end (N(7)-methyl 5'-triphosphoguanosine)-(2'-O-methyladenosine) in mRNA + formaldehyde + succinate + CO2</text>
        <dbReference type="Rhea" id="RHEA:57896"/>
        <dbReference type="Rhea" id="RHEA-COMP:11518"/>
        <dbReference type="Rhea" id="RHEA-COMP:11519"/>
        <dbReference type="ChEBI" id="CHEBI:15379"/>
        <dbReference type="ChEBI" id="CHEBI:16526"/>
        <dbReference type="ChEBI" id="CHEBI:16810"/>
        <dbReference type="ChEBI" id="CHEBI:16842"/>
        <dbReference type="ChEBI" id="CHEBI:30031"/>
        <dbReference type="ChEBI" id="CHEBI:85958"/>
        <dbReference type="ChEBI" id="CHEBI:85959"/>
    </reaction>
</comment>
<dbReference type="EC" id="1.14.11.53" evidence="4"/>
<feature type="compositionally biased region" description="Basic residues" evidence="23">
    <location>
        <begin position="20"/>
        <end position="34"/>
    </location>
</feature>
<evidence type="ECO:0000256" key="2">
    <source>
        <dbReference type="ARBA" id="ARBA00004496"/>
    </source>
</evidence>
<evidence type="ECO:0000256" key="1">
    <source>
        <dbReference type="ARBA" id="ARBA00004324"/>
    </source>
</evidence>
<feature type="compositionally biased region" description="Pro residues" evidence="23">
    <location>
        <begin position="77"/>
        <end position="95"/>
    </location>
</feature>
<dbReference type="GO" id="GO:0006307">
    <property type="term" value="P:DNA alkylation repair"/>
    <property type="evidence" value="ECO:0007669"/>
    <property type="project" value="InterPro"/>
</dbReference>
<dbReference type="GO" id="GO:0040014">
    <property type="term" value="P:regulation of multicellular organism growth"/>
    <property type="evidence" value="ECO:0007669"/>
    <property type="project" value="InterPro"/>
</dbReference>
<sequence>MNRGKRPADFPENSEGISFKKTKKKDKKKKKNKNTKNNPIQNPTQNPTQTSATSTTTTPSTTTTTTSLKRLRNPTSSPQPPFPPPPPSIPPPSPLNPYMTPSSPSFPLLHKTYYSKALVTPSTSSLNGLFLPSLSTLLSSSFLTPDVVLAGKSSSAGWSKTFVERTLVGEPGGTYKYLGLRIFANPWKEGDASGVRELEGRLRERVGVEYEEEFYEEEVMEAFKKIGEANDSLIASSKAHLSTVSNLPPSHLGSSSYTLTLINLMSPTSLRPDLKTDSTTSTQKSTSKTAVSWHTDSGLQDYSTISVWHHHLPPSPTSFSWKIALRPMPILDVSRKIPPLVYDLEPGGGVYYIFDDMNLRFEHAVLAGKEGERWSSTHRVVKEGGRLEDVLGECWRGVEDCRKMWRVMVVLEFDWICQWEIQGGLEHRTNVYWRNKFVILSAVLTHFERKRDSEIERLKKVGGKAAAEDWDRIIEYAEARKVEVEKFNARLSSKIYQNLPPESKPTFDGPLDEGGFCKKVRKWKKKYCGEKLTKKEKKGKGSNWEKMKSRF</sequence>
<comment type="caution">
    <text evidence="25">The sequence shown here is derived from an EMBL/GenBank/DDBJ whole genome shotgun (WGS) entry which is preliminary data.</text>
</comment>
<feature type="domain" description="Alpha-ketoglutarate-dependent dioxygenase FTO catalytic" evidence="24">
    <location>
        <begin position="103"/>
        <end position="383"/>
    </location>
</feature>
<organism evidence="25 26">
    <name type="scientific">Triparma strigata</name>
    <dbReference type="NCBI Taxonomy" id="1606541"/>
    <lineage>
        <taxon>Eukaryota</taxon>
        <taxon>Sar</taxon>
        <taxon>Stramenopiles</taxon>
        <taxon>Ochrophyta</taxon>
        <taxon>Bolidophyceae</taxon>
        <taxon>Parmales</taxon>
        <taxon>Triparmaceae</taxon>
        <taxon>Triparma</taxon>
    </lineage>
</organism>
<dbReference type="Gene3D" id="2.60.120.590">
    <property type="entry name" value="Alpha-ketoglutarate-dependent dioxygenase AlkB-like"/>
    <property type="match status" value="1"/>
</dbReference>
<comment type="catalytic activity">
    <reaction evidence="20">
        <text>a 5'-end (N(7)-methyl 5'-triphosphoguanosine)-(N(6),2'-O-dimethyladenosine) in U6 snRNA + 2-oxoglutarate + O2 = a 5'-end (N(7)-methyl 5'-triphosphoguanosine)-(2'-O-methyladenosine) in U6 snRNA + formaldehyde + succinate + CO2</text>
        <dbReference type="Rhea" id="RHEA:57904"/>
        <dbReference type="Rhea" id="RHEA-COMP:15030"/>
        <dbReference type="Rhea" id="RHEA-COMP:15031"/>
        <dbReference type="ChEBI" id="CHEBI:15379"/>
        <dbReference type="ChEBI" id="CHEBI:16526"/>
        <dbReference type="ChEBI" id="CHEBI:16810"/>
        <dbReference type="ChEBI" id="CHEBI:16842"/>
        <dbReference type="ChEBI" id="CHEBI:30031"/>
        <dbReference type="ChEBI" id="CHEBI:85958"/>
        <dbReference type="ChEBI" id="CHEBI:85959"/>
    </reaction>
</comment>
<keyword evidence="8" id="KW-0223">Dioxygenase</keyword>
<dbReference type="GO" id="GO:0042245">
    <property type="term" value="P:RNA repair"/>
    <property type="evidence" value="ECO:0007669"/>
    <property type="project" value="InterPro"/>
</dbReference>
<keyword evidence="7" id="KW-0479">Metal-binding</keyword>
<keyword evidence="11" id="KW-0539">Nucleus</keyword>
<keyword evidence="26" id="KW-1185">Reference proteome</keyword>
<keyword evidence="10" id="KW-0408">Iron</keyword>
<evidence type="ECO:0000256" key="16">
    <source>
        <dbReference type="ARBA" id="ARBA00032950"/>
    </source>
</evidence>
<comment type="similarity">
    <text evidence="3">Belongs to the fto family.</text>
</comment>
<comment type="catalytic activity">
    <reaction evidence="18">
        <text>an N(1)-methyladenosine in tRNA + 2-oxoglutarate + O2 = an adenosine in tRNA + formaldehyde + succinate + CO2</text>
        <dbReference type="Rhea" id="RHEA:54576"/>
        <dbReference type="Rhea" id="RHEA-COMP:10242"/>
        <dbReference type="Rhea" id="RHEA-COMP:12312"/>
        <dbReference type="ChEBI" id="CHEBI:15379"/>
        <dbReference type="ChEBI" id="CHEBI:16526"/>
        <dbReference type="ChEBI" id="CHEBI:16810"/>
        <dbReference type="ChEBI" id="CHEBI:16842"/>
        <dbReference type="ChEBI" id="CHEBI:30031"/>
        <dbReference type="ChEBI" id="CHEBI:74411"/>
        <dbReference type="ChEBI" id="CHEBI:74491"/>
    </reaction>
</comment>
<evidence type="ECO:0000256" key="13">
    <source>
        <dbReference type="ARBA" id="ARBA00030546"/>
    </source>
</evidence>
<evidence type="ECO:0000256" key="17">
    <source>
        <dbReference type="ARBA" id="ARBA00046452"/>
    </source>
</evidence>
<keyword evidence="9" id="KW-0560">Oxidoreductase</keyword>
<evidence type="ECO:0000256" key="10">
    <source>
        <dbReference type="ARBA" id="ARBA00023004"/>
    </source>
</evidence>
<dbReference type="InterPro" id="IPR032868">
    <property type="entry name" value="FTO"/>
</dbReference>
<evidence type="ECO:0000256" key="19">
    <source>
        <dbReference type="ARBA" id="ARBA00048158"/>
    </source>
</evidence>
<evidence type="ECO:0000256" key="12">
    <source>
        <dbReference type="ARBA" id="ARBA00030404"/>
    </source>
</evidence>
<evidence type="ECO:0000256" key="14">
    <source>
        <dbReference type="ARBA" id="ARBA00030557"/>
    </source>
</evidence>
<dbReference type="SMART" id="SM01223">
    <property type="entry name" value="FTO_NTD"/>
    <property type="match status" value="1"/>
</dbReference>
<protein>
    <recommendedName>
        <fullName evidence="5">Alpha-ketoglutarate-dependent dioxygenase FTO</fullName>
        <ecNumber evidence="4">1.14.11.53</ecNumber>
    </recommendedName>
    <alternativeName>
        <fullName evidence="12">U6 small nuclear RNA (2'-O-methyladenosine-N(6)-)-demethylase FTO</fullName>
    </alternativeName>
    <alternativeName>
        <fullName evidence="13">U6 small nuclear RNA N(6)-methyladenosine-demethylase FTO</fullName>
    </alternativeName>
    <alternativeName>
        <fullName evidence="15">mRNA (2'-O-methyladenosine-N(6)-)-demethylase FTO</fullName>
    </alternativeName>
    <alternativeName>
        <fullName evidence="16">mRNA N(6)-methyladenosine demethylase FTO</fullName>
    </alternativeName>
    <alternativeName>
        <fullName evidence="14">tRNA N1-methyl adenine demethylase FTO</fullName>
    </alternativeName>
</protein>
<evidence type="ECO:0000313" key="25">
    <source>
        <dbReference type="EMBL" id="GMH91703.1"/>
    </source>
</evidence>
<evidence type="ECO:0000256" key="9">
    <source>
        <dbReference type="ARBA" id="ARBA00023002"/>
    </source>
</evidence>
<dbReference type="Pfam" id="PF12934">
    <property type="entry name" value="FTO_CTD"/>
    <property type="match status" value="1"/>
</dbReference>
<evidence type="ECO:0000256" key="20">
    <source>
        <dbReference type="ARBA" id="ARBA00048582"/>
    </source>
</evidence>
<dbReference type="GO" id="GO:0046872">
    <property type="term" value="F:metal ion binding"/>
    <property type="evidence" value="ECO:0007669"/>
    <property type="project" value="UniProtKB-KW"/>
</dbReference>
<dbReference type="GO" id="GO:0005737">
    <property type="term" value="C:cytoplasm"/>
    <property type="evidence" value="ECO:0007669"/>
    <property type="project" value="UniProtKB-SubCell"/>
</dbReference>
<comment type="subunit">
    <text evidence="17">Monomer. May also exist as homodimer.</text>
</comment>
<feature type="compositionally biased region" description="Low complexity" evidence="23">
    <location>
        <begin position="35"/>
        <end position="67"/>
    </location>
</feature>
<reference evidence="26" key="1">
    <citation type="journal article" date="2023" name="Commun. Biol.">
        <title>Genome analysis of Parmales, the sister group of diatoms, reveals the evolutionary specialization of diatoms from phago-mixotrophs to photoautotrophs.</title>
        <authorList>
            <person name="Ban H."/>
            <person name="Sato S."/>
            <person name="Yoshikawa S."/>
            <person name="Yamada K."/>
            <person name="Nakamura Y."/>
            <person name="Ichinomiya M."/>
            <person name="Sato N."/>
            <person name="Blanc-Mathieu R."/>
            <person name="Endo H."/>
            <person name="Kuwata A."/>
            <person name="Ogata H."/>
        </authorList>
    </citation>
    <scope>NUCLEOTIDE SEQUENCE [LARGE SCALE GENOMIC DNA]</scope>
    <source>
        <strain evidence="26">NIES 3701</strain>
    </source>
</reference>
<dbReference type="GO" id="GO:0016607">
    <property type="term" value="C:nuclear speck"/>
    <property type="evidence" value="ECO:0007669"/>
    <property type="project" value="UniProtKB-SubCell"/>
</dbReference>
<dbReference type="InterPro" id="IPR024366">
    <property type="entry name" value="FTO_C"/>
</dbReference>
<evidence type="ECO:0000256" key="23">
    <source>
        <dbReference type="SAM" id="MobiDB-lite"/>
    </source>
</evidence>
<proteinExistence type="inferred from homology"/>
<evidence type="ECO:0000256" key="21">
    <source>
        <dbReference type="ARBA" id="ARBA00049056"/>
    </source>
</evidence>
<evidence type="ECO:0000259" key="24">
    <source>
        <dbReference type="SMART" id="SM01223"/>
    </source>
</evidence>
<accession>A0A9W7BS85</accession>
<dbReference type="PANTHER" id="PTHR31291:SF2">
    <property type="entry name" value="ALPHA-KETOGLUTARATE-DEPENDENT DIOXYGENASE FTO"/>
    <property type="match status" value="1"/>
</dbReference>
<dbReference type="AlphaFoldDB" id="A0A9W7BS85"/>
<comment type="subcellular location">
    <subcellularLocation>
        <location evidence="2">Cytoplasm</location>
    </subcellularLocation>
    <subcellularLocation>
        <location evidence="1">Nucleus speckle</location>
    </subcellularLocation>
</comment>